<dbReference type="KEGG" id="soe:110785433"/>
<evidence type="ECO:0000256" key="9">
    <source>
        <dbReference type="ARBA" id="ARBA00023157"/>
    </source>
</evidence>
<evidence type="ECO:0000256" key="6">
    <source>
        <dbReference type="ARBA" id="ARBA00022741"/>
    </source>
</evidence>
<dbReference type="InterPro" id="IPR025287">
    <property type="entry name" value="WAK_GUB"/>
</dbReference>
<dbReference type="InterPro" id="IPR001881">
    <property type="entry name" value="EGF-like_Ca-bd_dom"/>
</dbReference>
<comment type="catalytic activity">
    <reaction evidence="11">
        <text>L-seryl-[protein] + ATP = O-phospho-L-seryl-[protein] + ADP + H(+)</text>
        <dbReference type="Rhea" id="RHEA:17989"/>
        <dbReference type="Rhea" id="RHEA-COMP:9863"/>
        <dbReference type="Rhea" id="RHEA-COMP:11604"/>
        <dbReference type="ChEBI" id="CHEBI:15378"/>
        <dbReference type="ChEBI" id="CHEBI:29999"/>
        <dbReference type="ChEBI" id="CHEBI:30616"/>
        <dbReference type="ChEBI" id="CHEBI:83421"/>
        <dbReference type="ChEBI" id="CHEBI:456216"/>
    </reaction>
</comment>
<evidence type="ECO:0000256" key="5">
    <source>
        <dbReference type="ARBA" id="ARBA00022729"/>
    </source>
</evidence>
<dbReference type="GO" id="GO:0030247">
    <property type="term" value="F:polysaccharide binding"/>
    <property type="evidence" value="ECO:0007669"/>
    <property type="project" value="InterPro"/>
</dbReference>
<dbReference type="InterPro" id="IPR001245">
    <property type="entry name" value="Ser-Thr/Tyr_kinase_cat_dom"/>
</dbReference>
<dbReference type="Pfam" id="PF00008">
    <property type="entry name" value="EGF"/>
    <property type="match status" value="1"/>
</dbReference>
<feature type="signal peptide" evidence="16">
    <location>
        <begin position="1"/>
        <end position="22"/>
    </location>
</feature>
<dbReference type="GO" id="GO:0005524">
    <property type="term" value="F:ATP binding"/>
    <property type="evidence" value="ECO:0007669"/>
    <property type="project" value="UniProtKB-UniRule"/>
</dbReference>
<dbReference type="Gene3D" id="1.10.510.10">
    <property type="entry name" value="Transferase(Phosphotransferase) domain 1"/>
    <property type="match status" value="1"/>
</dbReference>
<dbReference type="RefSeq" id="XP_021845570.2">
    <property type="nucleotide sequence ID" value="XM_021989878.2"/>
</dbReference>
<dbReference type="AlphaFoldDB" id="A0A9R0IBC0"/>
<dbReference type="Proteomes" id="UP000813463">
    <property type="component" value="Chromosome 3"/>
</dbReference>
<dbReference type="PROSITE" id="PS00107">
    <property type="entry name" value="PROTEIN_KINASE_ATP"/>
    <property type="match status" value="1"/>
</dbReference>
<keyword evidence="15" id="KW-1133">Transmembrane helix</keyword>
<evidence type="ECO:0000313" key="19">
    <source>
        <dbReference type="Proteomes" id="UP000813463"/>
    </source>
</evidence>
<keyword evidence="20" id="KW-0675">Receptor</keyword>
<dbReference type="CDD" id="cd14066">
    <property type="entry name" value="STKc_IRAK"/>
    <property type="match status" value="1"/>
</dbReference>
<organism evidence="19 20">
    <name type="scientific">Spinacia oleracea</name>
    <name type="common">Spinach</name>
    <dbReference type="NCBI Taxonomy" id="3562"/>
    <lineage>
        <taxon>Eukaryota</taxon>
        <taxon>Viridiplantae</taxon>
        <taxon>Streptophyta</taxon>
        <taxon>Embryophyta</taxon>
        <taxon>Tracheophyta</taxon>
        <taxon>Spermatophyta</taxon>
        <taxon>Magnoliopsida</taxon>
        <taxon>eudicotyledons</taxon>
        <taxon>Gunneridae</taxon>
        <taxon>Pentapetalae</taxon>
        <taxon>Caryophyllales</taxon>
        <taxon>Chenopodiaceae</taxon>
        <taxon>Chenopodioideae</taxon>
        <taxon>Anserineae</taxon>
        <taxon>Spinacia</taxon>
    </lineage>
</organism>
<sequence>MPCSSLLLFWVLIQFMVRSIIASSPASASASAPTSASAPQVLAPYCEDKCGNVSIPYPFGMGDGCYYQDPNNNFKISCDQSTTPPTAYFDTSFPVFNTSLLTGEICIRRDISYDCYGNNNNNHRRNYTALVNIRGFTISSTNNLLIAMGCDTYVWFTGVRHGKPYQTGCMTSCGSLEEVSEDACNGVGCCIASLPDEVTNITTTIGSFSNHSRVPFNPCSVAYPAAVNEYRYHKMDLSRDLDFYMKNRIQVPVVFNWAIGTHNCSVSQAKGNSLCKSNTLCVDPPNQDGYHCKCQDGFTGNPYLPRGCADIDECKESNECEKPEYCINQIGSYHCKCPKGYHGNGTRTQPCSSDRKSWLIPVAATAGVAGAMIILLVIGFYLYWKHGKIQHKRMRESFFRQNGGLLLHEKLSGRKIDGLKVFTAQDLEIATNNYNDKYIIGRGGFGIVYKGILGNNQHIAIKRSLKVDPRQVEQFINEVLVLSQINNRNVVKLLGCCLETEVPLLVYEFITNGTLYDHLVDAVKASILTWNTRLNIALEVANVLSYLHTTISTPIIHRDMKSMNILLDDNYTAKVADFGASRLVPEDQGQVVATMVQGTWGYLDPEYMQTRKLTEKSDVYSFGVVLVELITRKKAICYDRPDDETSLAMHLLIKMREGELLNILDKTIVNEGTIEQIQQMANLATCCLMVKGDDRPSMKEVAIELETIKRIGSSPWISKDGSFQEDMSVSESLLEGYPRSGTSGCSSSIDIDLYNPRLDSILADGR</sequence>
<evidence type="ECO:0000256" key="2">
    <source>
        <dbReference type="ARBA" id="ARBA00022527"/>
    </source>
</evidence>
<feature type="domain" description="Protein kinase" evidence="17">
    <location>
        <begin position="434"/>
        <end position="717"/>
    </location>
</feature>
<evidence type="ECO:0000256" key="4">
    <source>
        <dbReference type="ARBA" id="ARBA00022679"/>
    </source>
</evidence>
<feature type="disulfide bond" evidence="13">
    <location>
        <begin position="275"/>
        <end position="292"/>
    </location>
</feature>
<evidence type="ECO:0000256" key="10">
    <source>
        <dbReference type="ARBA" id="ARBA00023180"/>
    </source>
</evidence>
<evidence type="ECO:0000259" key="17">
    <source>
        <dbReference type="PROSITE" id="PS50011"/>
    </source>
</evidence>
<keyword evidence="19" id="KW-1185">Reference proteome</keyword>
<dbReference type="InterPro" id="IPR000742">
    <property type="entry name" value="EGF"/>
</dbReference>
<feature type="chain" id="PRO_5045742561" evidence="16">
    <location>
        <begin position="23"/>
        <end position="766"/>
    </location>
</feature>
<evidence type="ECO:0000256" key="3">
    <source>
        <dbReference type="ARBA" id="ARBA00022536"/>
    </source>
</evidence>
<dbReference type="PROSITE" id="PS00108">
    <property type="entry name" value="PROTEIN_KINASE_ST"/>
    <property type="match status" value="1"/>
</dbReference>
<reference evidence="20" key="2">
    <citation type="submission" date="2025-08" db="UniProtKB">
        <authorList>
            <consortium name="RefSeq"/>
        </authorList>
    </citation>
    <scope>IDENTIFICATION</scope>
    <source>
        <tissue evidence="20">Leaf</tissue>
    </source>
</reference>
<dbReference type="PROSITE" id="PS50026">
    <property type="entry name" value="EGF_3"/>
    <property type="match status" value="2"/>
</dbReference>
<dbReference type="InterPro" id="IPR000152">
    <property type="entry name" value="EGF-type_Asp/Asn_hydroxyl_site"/>
</dbReference>
<evidence type="ECO:0000256" key="12">
    <source>
        <dbReference type="ARBA" id="ARBA00047951"/>
    </source>
</evidence>
<keyword evidence="9 13" id="KW-1015">Disulfide bond</keyword>
<dbReference type="GO" id="GO:0005886">
    <property type="term" value="C:plasma membrane"/>
    <property type="evidence" value="ECO:0007669"/>
    <property type="project" value="TreeGrafter"/>
</dbReference>
<dbReference type="PANTHER" id="PTHR27005">
    <property type="entry name" value="WALL-ASSOCIATED RECEPTOR KINASE-LIKE 21"/>
    <property type="match status" value="1"/>
</dbReference>
<dbReference type="GO" id="GO:0005509">
    <property type="term" value="F:calcium ion binding"/>
    <property type="evidence" value="ECO:0007669"/>
    <property type="project" value="InterPro"/>
</dbReference>
<feature type="domain" description="EGF-like" evidence="18">
    <location>
        <begin position="310"/>
        <end position="347"/>
    </location>
</feature>
<feature type="domain" description="EGF-like" evidence="18">
    <location>
        <begin position="260"/>
        <end position="309"/>
    </location>
</feature>
<dbReference type="PROSITE" id="PS00010">
    <property type="entry name" value="ASX_HYDROXYL"/>
    <property type="match status" value="1"/>
</dbReference>
<dbReference type="Pfam" id="PF07714">
    <property type="entry name" value="PK_Tyr_Ser-Thr"/>
    <property type="match status" value="1"/>
</dbReference>
<proteinExistence type="predicted"/>
<dbReference type="InterPro" id="IPR049883">
    <property type="entry name" value="NOTCH1_EGF-like"/>
</dbReference>
<dbReference type="SMART" id="SM00220">
    <property type="entry name" value="S_TKc"/>
    <property type="match status" value="1"/>
</dbReference>
<feature type="transmembrane region" description="Helical" evidence="15">
    <location>
        <begin position="358"/>
        <end position="384"/>
    </location>
</feature>
<keyword evidence="4" id="KW-0808">Transferase</keyword>
<dbReference type="SUPFAM" id="SSF57196">
    <property type="entry name" value="EGF/Laminin"/>
    <property type="match status" value="1"/>
</dbReference>
<dbReference type="PROSITE" id="PS50011">
    <property type="entry name" value="PROTEIN_KINASE_DOM"/>
    <property type="match status" value="1"/>
</dbReference>
<dbReference type="PANTHER" id="PTHR27005:SF468">
    <property type="entry name" value="OS01G0310500 PROTEIN"/>
    <property type="match status" value="1"/>
</dbReference>
<evidence type="ECO:0000256" key="8">
    <source>
        <dbReference type="ARBA" id="ARBA00022840"/>
    </source>
</evidence>
<keyword evidence="15" id="KW-0472">Membrane</keyword>
<keyword evidence="6 14" id="KW-0547">Nucleotide-binding</keyword>
<evidence type="ECO:0000313" key="20">
    <source>
        <dbReference type="RefSeq" id="XP_021845570.2"/>
    </source>
</evidence>
<protein>
    <submittedName>
        <fullName evidence="20">Wall-associated receptor kinase 5 isoform X3</fullName>
    </submittedName>
</protein>
<evidence type="ECO:0000259" key="18">
    <source>
        <dbReference type="PROSITE" id="PS50026"/>
    </source>
</evidence>
<comment type="caution">
    <text evidence="13">Lacks conserved residue(s) required for the propagation of feature annotation.</text>
</comment>
<keyword evidence="3 13" id="KW-0245">EGF-like domain</keyword>
<comment type="subcellular location">
    <subcellularLocation>
        <location evidence="1">Membrane</location>
        <topology evidence="1">Single-pass type I membrane protein</topology>
    </subcellularLocation>
</comment>
<dbReference type="PROSITE" id="PS01187">
    <property type="entry name" value="EGF_CA"/>
    <property type="match status" value="1"/>
</dbReference>
<dbReference type="Pfam" id="PF07645">
    <property type="entry name" value="EGF_CA"/>
    <property type="match status" value="1"/>
</dbReference>
<feature type="binding site" evidence="14">
    <location>
        <position position="462"/>
    </location>
    <ligand>
        <name>ATP</name>
        <dbReference type="ChEBI" id="CHEBI:30616"/>
    </ligand>
</feature>
<dbReference type="SUPFAM" id="SSF56112">
    <property type="entry name" value="Protein kinase-like (PK-like)"/>
    <property type="match status" value="1"/>
</dbReference>
<keyword evidence="15" id="KW-0812">Transmembrane</keyword>
<dbReference type="InterPro" id="IPR011009">
    <property type="entry name" value="Kinase-like_dom_sf"/>
</dbReference>
<dbReference type="Gene3D" id="3.30.200.20">
    <property type="entry name" value="Phosphorylase Kinase, domain 1"/>
    <property type="match status" value="1"/>
</dbReference>
<keyword evidence="8 14" id="KW-0067">ATP-binding</keyword>
<comment type="catalytic activity">
    <reaction evidence="12">
        <text>L-threonyl-[protein] + ATP = O-phospho-L-threonyl-[protein] + ADP + H(+)</text>
        <dbReference type="Rhea" id="RHEA:46608"/>
        <dbReference type="Rhea" id="RHEA-COMP:11060"/>
        <dbReference type="Rhea" id="RHEA-COMP:11605"/>
        <dbReference type="ChEBI" id="CHEBI:15378"/>
        <dbReference type="ChEBI" id="CHEBI:30013"/>
        <dbReference type="ChEBI" id="CHEBI:30616"/>
        <dbReference type="ChEBI" id="CHEBI:61977"/>
        <dbReference type="ChEBI" id="CHEBI:456216"/>
    </reaction>
</comment>
<dbReference type="InterPro" id="IPR008271">
    <property type="entry name" value="Ser/Thr_kinase_AS"/>
</dbReference>
<keyword evidence="5 16" id="KW-0732">Signal</keyword>
<dbReference type="GO" id="GO:0007166">
    <property type="term" value="P:cell surface receptor signaling pathway"/>
    <property type="evidence" value="ECO:0007669"/>
    <property type="project" value="InterPro"/>
</dbReference>
<dbReference type="InterPro" id="IPR000719">
    <property type="entry name" value="Prot_kinase_dom"/>
</dbReference>
<name>A0A9R0IBC0_SPIOL</name>
<keyword evidence="2" id="KW-0723">Serine/threonine-protein kinase</keyword>
<dbReference type="SMART" id="SM00179">
    <property type="entry name" value="EGF_CA"/>
    <property type="match status" value="2"/>
</dbReference>
<reference evidence="19" key="1">
    <citation type="journal article" date="2021" name="Nat. Commun.">
        <title>Genomic analyses provide insights into spinach domestication and the genetic basis of agronomic traits.</title>
        <authorList>
            <person name="Cai X."/>
            <person name="Sun X."/>
            <person name="Xu C."/>
            <person name="Sun H."/>
            <person name="Wang X."/>
            <person name="Ge C."/>
            <person name="Zhang Z."/>
            <person name="Wang Q."/>
            <person name="Fei Z."/>
            <person name="Jiao C."/>
            <person name="Wang Q."/>
        </authorList>
    </citation>
    <scope>NUCLEOTIDE SEQUENCE [LARGE SCALE GENOMIC DNA]</scope>
    <source>
        <strain evidence="19">cv. Varoflay</strain>
    </source>
</reference>
<dbReference type="CDD" id="cd00054">
    <property type="entry name" value="EGF_CA"/>
    <property type="match status" value="1"/>
</dbReference>
<dbReference type="InterPro" id="IPR045274">
    <property type="entry name" value="WAK-like"/>
</dbReference>
<dbReference type="InterPro" id="IPR017441">
    <property type="entry name" value="Protein_kinase_ATP_BS"/>
</dbReference>
<dbReference type="GO" id="GO:0004674">
    <property type="term" value="F:protein serine/threonine kinase activity"/>
    <property type="evidence" value="ECO:0007669"/>
    <property type="project" value="UniProtKB-KW"/>
</dbReference>
<dbReference type="GeneID" id="110785433"/>
<evidence type="ECO:0000256" key="16">
    <source>
        <dbReference type="SAM" id="SignalP"/>
    </source>
</evidence>
<accession>A0A9R0IBC0</accession>
<evidence type="ECO:0000256" key="7">
    <source>
        <dbReference type="ARBA" id="ARBA00022777"/>
    </source>
</evidence>
<evidence type="ECO:0000256" key="15">
    <source>
        <dbReference type="SAM" id="Phobius"/>
    </source>
</evidence>
<gene>
    <name evidence="20" type="primary">LOC110785433</name>
</gene>
<keyword evidence="10" id="KW-0325">Glycoprotein</keyword>
<evidence type="ECO:0000256" key="11">
    <source>
        <dbReference type="ARBA" id="ARBA00047558"/>
    </source>
</evidence>
<dbReference type="Gene3D" id="2.10.25.10">
    <property type="entry name" value="Laminin"/>
    <property type="match status" value="2"/>
</dbReference>
<evidence type="ECO:0000256" key="14">
    <source>
        <dbReference type="PROSITE-ProRule" id="PRU10141"/>
    </source>
</evidence>
<keyword evidence="7 20" id="KW-0418">Kinase</keyword>
<dbReference type="Pfam" id="PF13947">
    <property type="entry name" value="GUB_WAK_bind"/>
    <property type="match status" value="1"/>
</dbReference>
<dbReference type="InterPro" id="IPR018097">
    <property type="entry name" value="EGF_Ca-bd_CS"/>
</dbReference>
<evidence type="ECO:0000256" key="13">
    <source>
        <dbReference type="PROSITE-ProRule" id="PRU00076"/>
    </source>
</evidence>
<dbReference type="SMART" id="SM00181">
    <property type="entry name" value="EGF"/>
    <property type="match status" value="2"/>
</dbReference>
<evidence type="ECO:0000256" key="1">
    <source>
        <dbReference type="ARBA" id="ARBA00004479"/>
    </source>
</evidence>